<dbReference type="EMBL" id="ACJN02000002">
    <property type="protein sequence ID" value="EFI34958.1"/>
    <property type="molecule type" value="Genomic_DNA"/>
</dbReference>
<evidence type="ECO:0000313" key="7">
    <source>
        <dbReference type="Proteomes" id="UP000005496"/>
    </source>
</evidence>
<comment type="caution">
    <text evidence="6">The sequence shown here is derived from an EMBL/GenBank/DDBJ whole genome shotgun (WGS) entry which is preliminary data.</text>
</comment>
<gene>
    <name evidence="6" type="ORF">Dthio_PD2350</name>
</gene>
<dbReference type="SUPFAM" id="SSF75217">
    <property type="entry name" value="alpha/beta knot"/>
    <property type="match status" value="1"/>
</dbReference>
<keyword evidence="2 6" id="KW-0489">Methyltransferase</keyword>
<dbReference type="AlphaFoldDB" id="D6SQD2"/>
<evidence type="ECO:0000256" key="4">
    <source>
        <dbReference type="ARBA" id="ARBA00022691"/>
    </source>
</evidence>
<dbReference type="PIRSF" id="PIRSF004808">
    <property type="entry name" value="LasT"/>
    <property type="match status" value="1"/>
</dbReference>
<keyword evidence="4" id="KW-0949">S-adenosyl-L-methionine</keyword>
<dbReference type="RefSeq" id="WP_008870272.1">
    <property type="nucleotide sequence ID" value="NZ_ACJN02000002.1"/>
</dbReference>
<evidence type="ECO:0000256" key="1">
    <source>
        <dbReference type="ARBA" id="ARBA00007228"/>
    </source>
</evidence>
<evidence type="ECO:0000256" key="3">
    <source>
        <dbReference type="ARBA" id="ARBA00022679"/>
    </source>
</evidence>
<accession>D6SQD2</accession>
<dbReference type="InterPro" id="IPR029028">
    <property type="entry name" value="Alpha/beta_knot_MTases"/>
</dbReference>
<keyword evidence="3" id="KW-0808">Transferase</keyword>
<evidence type="ECO:0000313" key="6">
    <source>
        <dbReference type="EMBL" id="EFI34958.1"/>
    </source>
</evidence>
<dbReference type="GO" id="GO:0003723">
    <property type="term" value="F:RNA binding"/>
    <property type="evidence" value="ECO:0007669"/>
    <property type="project" value="InterPro"/>
</dbReference>
<dbReference type="Proteomes" id="UP000005496">
    <property type="component" value="Unassembled WGS sequence"/>
</dbReference>
<dbReference type="Pfam" id="PF00588">
    <property type="entry name" value="SpoU_methylase"/>
    <property type="match status" value="1"/>
</dbReference>
<dbReference type="InterPro" id="IPR004384">
    <property type="entry name" value="RNA_MeTrfase_TrmJ/LasT"/>
</dbReference>
<organism evidence="6 7">
    <name type="scientific">Desulfonatronospira thiodismutans ASO3-1</name>
    <dbReference type="NCBI Taxonomy" id="555779"/>
    <lineage>
        <taxon>Bacteria</taxon>
        <taxon>Pseudomonadati</taxon>
        <taxon>Thermodesulfobacteriota</taxon>
        <taxon>Desulfovibrionia</taxon>
        <taxon>Desulfovibrionales</taxon>
        <taxon>Desulfonatronovibrionaceae</taxon>
        <taxon>Desulfonatronospira</taxon>
    </lineage>
</organism>
<keyword evidence="7" id="KW-1185">Reference proteome</keyword>
<dbReference type="GO" id="GO:0008173">
    <property type="term" value="F:RNA methyltransferase activity"/>
    <property type="evidence" value="ECO:0007669"/>
    <property type="project" value="InterPro"/>
</dbReference>
<dbReference type="PANTHER" id="PTHR42786:SF2">
    <property type="entry name" value="TRNA (CYTIDINE_URIDINE-2'-O-)-METHYLTRANSFERASE TRMJ"/>
    <property type="match status" value="1"/>
</dbReference>
<dbReference type="PANTHER" id="PTHR42786">
    <property type="entry name" value="TRNA/RRNA METHYLTRANSFERASE"/>
    <property type="match status" value="1"/>
</dbReference>
<protein>
    <submittedName>
        <fullName evidence="6">tRNA/rRNA methyltransferase (SpoU)</fullName>
    </submittedName>
</protein>
<evidence type="ECO:0000259" key="5">
    <source>
        <dbReference type="Pfam" id="PF00588"/>
    </source>
</evidence>
<dbReference type="Gene3D" id="3.40.1280.10">
    <property type="match status" value="1"/>
</dbReference>
<dbReference type="GO" id="GO:0005829">
    <property type="term" value="C:cytosol"/>
    <property type="evidence" value="ECO:0007669"/>
    <property type="project" value="TreeGrafter"/>
</dbReference>
<proteinExistence type="inferred from homology"/>
<dbReference type="InterPro" id="IPR029026">
    <property type="entry name" value="tRNA_m1G_MTases_N"/>
</dbReference>
<dbReference type="OrthoDB" id="9806346at2"/>
<dbReference type="InterPro" id="IPR001537">
    <property type="entry name" value="SpoU_MeTrfase"/>
</dbReference>
<dbReference type="eggNOG" id="COG0565">
    <property type="taxonomic scope" value="Bacteria"/>
</dbReference>
<comment type="similarity">
    <text evidence="1">Belongs to the class IV-like SAM-binding methyltransferase superfamily. RNA methyltransferase TrmH family.</text>
</comment>
<evidence type="ECO:0000256" key="2">
    <source>
        <dbReference type="ARBA" id="ARBA00022603"/>
    </source>
</evidence>
<dbReference type="CDD" id="cd18093">
    <property type="entry name" value="SpoU-like_TrmJ"/>
    <property type="match status" value="1"/>
</dbReference>
<dbReference type="Gene3D" id="1.10.8.590">
    <property type="match status" value="1"/>
</dbReference>
<name>D6SQD2_9BACT</name>
<dbReference type="GO" id="GO:0002128">
    <property type="term" value="P:tRNA nucleoside ribose methylation"/>
    <property type="evidence" value="ECO:0007669"/>
    <property type="project" value="TreeGrafter"/>
</dbReference>
<sequence length="252" mass="28333">MNNIAVILCRPKYSENVGSVARACINMGCSRLIIAGSQTFDPQRAAPLATSRGAELLRSTEHYPNLEQALKGFHRVFATSARVGGWRKGVFLPWQAAQEIMRPETLDQDTALVFGPEDKGLANHEIELCPRIISIPTTSQAWSLNLSQAVLLVLYECFKHVPAARTRHIPSWDSPPVTQEQMQLLHQNIQETLLLIDFLQPDNPDYFMLPLKRFLAKTGIRQHEFNLLMGICRQIKWMAGRLPPGPASRSQP</sequence>
<feature type="domain" description="tRNA/rRNA methyltransferase SpoU type" evidence="5">
    <location>
        <begin position="4"/>
        <end position="155"/>
    </location>
</feature>
<reference evidence="6" key="1">
    <citation type="submission" date="2010-05" db="EMBL/GenBank/DDBJ databases">
        <title>The draft genome of Desulfonatronospira thiodismutans ASO3-1.</title>
        <authorList>
            <consortium name="US DOE Joint Genome Institute (JGI-PGF)"/>
            <person name="Lucas S."/>
            <person name="Copeland A."/>
            <person name="Lapidus A."/>
            <person name="Cheng J.-F."/>
            <person name="Bruce D."/>
            <person name="Goodwin L."/>
            <person name="Pitluck S."/>
            <person name="Chertkov O."/>
            <person name="Brettin T."/>
            <person name="Detter J.C."/>
            <person name="Han C."/>
            <person name="Land M.L."/>
            <person name="Hauser L."/>
            <person name="Kyrpides N."/>
            <person name="Mikhailova N."/>
            <person name="Muyzer G."/>
            <person name="Woyke T."/>
        </authorList>
    </citation>
    <scope>NUCLEOTIDE SEQUENCE [LARGE SCALE GENOMIC DNA]</scope>
    <source>
        <strain evidence="6">ASO3-1</strain>
    </source>
</reference>